<organism evidence="1 2">
    <name type="scientific">Carya illinoinensis</name>
    <name type="common">Pecan</name>
    <dbReference type="NCBI Taxonomy" id="32201"/>
    <lineage>
        <taxon>Eukaryota</taxon>
        <taxon>Viridiplantae</taxon>
        <taxon>Streptophyta</taxon>
        <taxon>Embryophyta</taxon>
        <taxon>Tracheophyta</taxon>
        <taxon>Spermatophyta</taxon>
        <taxon>Magnoliopsida</taxon>
        <taxon>eudicotyledons</taxon>
        <taxon>Gunneridae</taxon>
        <taxon>Pentapetalae</taxon>
        <taxon>rosids</taxon>
        <taxon>fabids</taxon>
        <taxon>Fagales</taxon>
        <taxon>Juglandaceae</taxon>
        <taxon>Carya</taxon>
    </lineage>
</organism>
<protein>
    <submittedName>
        <fullName evidence="1">Uncharacterized protein</fullName>
    </submittedName>
</protein>
<name>A0A922DA93_CARIL</name>
<dbReference type="EMBL" id="CM031837">
    <property type="protein sequence ID" value="KAG6680127.1"/>
    <property type="molecule type" value="Genomic_DNA"/>
</dbReference>
<evidence type="ECO:0000313" key="1">
    <source>
        <dbReference type="EMBL" id="KAG6680126.1"/>
    </source>
</evidence>
<dbReference type="Proteomes" id="UP000811246">
    <property type="component" value="Chromosome 13"/>
</dbReference>
<gene>
    <name evidence="1" type="ORF">I3842_13G025400</name>
</gene>
<comment type="caution">
    <text evidence="1">The sequence shown here is derived from an EMBL/GenBank/DDBJ whole genome shotgun (WGS) entry which is preliminary data.</text>
</comment>
<accession>A0A922DA93</accession>
<proteinExistence type="predicted"/>
<dbReference type="EMBL" id="CM031837">
    <property type="protein sequence ID" value="KAG6680125.1"/>
    <property type="molecule type" value="Genomic_DNA"/>
</dbReference>
<dbReference type="EMBL" id="CM031837">
    <property type="protein sequence ID" value="KAG6680126.1"/>
    <property type="molecule type" value="Genomic_DNA"/>
</dbReference>
<dbReference type="AlphaFoldDB" id="A0A922DA93"/>
<sequence length="99" mass="11382">MCKWVKSNVVPLRSGLSCFCERLFMCKWVKSNVPLGSGLSCFCERKIDEVIKYVLVVIAQKQDIVMHESGAQGRSSFQNRQIHPKYCIVCRNYFFPALS</sequence>
<evidence type="ECO:0000313" key="2">
    <source>
        <dbReference type="Proteomes" id="UP000811246"/>
    </source>
</evidence>
<reference evidence="1" key="1">
    <citation type="submission" date="2021-01" db="EMBL/GenBank/DDBJ databases">
        <authorList>
            <person name="Lovell J.T."/>
            <person name="Bentley N."/>
            <person name="Bhattarai G."/>
            <person name="Jenkins J.W."/>
            <person name="Sreedasyam A."/>
            <person name="Alarcon Y."/>
            <person name="Bock C."/>
            <person name="Boston L."/>
            <person name="Carlson J."/>
            <person name="Cervantes K."/>
            <person name="Clermont K."/>
            <person name="Krom N."/>
            <person name="Kubenka K."/>
            <person name="Mamidi S."/>
            <person name="Mattison C."/>
            <person name="Monteros M."/>
            <person name="Pisani C."/>
            <person name="Plott C."/>
            <person name="Rajasekar S."/>
            <person name="Rhein H.S."/>
            <person name="Rohla C."/>
            <person name="Song M."/>
            <person name="Hilaire R.S."/>
            <person name="Shu S."/>
            <person name="Wells L."/>
            <person name="Wang X."/>
            <person name="Webber J."/>
            <person name="Heerema R.J."/>
            <person name="Klein P."/>
            <person name="Conner P."/>
            <person name="Grauke L."/>
            <person name="Grimwood J."/>
            <person name="Schmutz J."/>
            <person name="Randall J.J."/>
        </authorList>
    </citation>
    <scope>NUCLEOTIDE SEQUENCE</scope>
    <source>
        <tissue evidence="1">Leaf</tissue>
    </source>
</reference>